<dbReference type="RefSeq" id="WP_181503910.1">
    <property type="nucleotide sequence ID" value="NZ_JACDUK010000001.1"/>
</dbReference>
<dbReference type="Proteomes" id="UP000522365">
    <property type="component" value="Unassembled WGS sequence"/>
</dbReference>
<dbReference type="AlphaFoldDB" id="A0A7J9NY98"/>
<reference evidence="1 2" key="1">
    <citation type="submission" date="2020-07" db="EMBL/GenBank/DDBJ databases">
        <title>Genomic Encyclopedia of Type Strains, Phase IV (KMG-V): Genome sequencing to study the core and pangenomes of soil and plant-associated prokaryotes.</title>
        <authorList>
            <person name="Whitman W."/>
        </authorList>
    </citation>
    <scope>NUCLEOTIDE SEQUENCE [LARGE SCALE GENOMIC DNA]</scope>
    <source>
        <strain evidence="1 2">S1</strain>
    </source>
</reference>
<organism evidence="1 2">
    <name type="scientific">Methanococcus maripaludis</name>
    <name type="common">Methanococcus deltae</name>
    <dbReference type="NCBI Taxonomy" id="39152"/>
    <lineage>
        <taxon>Archaea</taxon>
        <taxon>Methanobacteriati</taxon>
        <taxon>Methanobacteriota</taxon>
        <taxon>Methanomada group</taxon>
        <taxon>Methanococci</taxon>
        <taxon>Methanococcales</taxon>
        <taxon>Methanococcaceae</taxon>
        <taxon>Methanococcus</taxon>
    </lineage>
</organism>
<name>A0A7J9NY98_METMI</name>
<evidence type="ECO:0000313" key="2">
    <source>
        <dbReference type="Proteomes" id="UP000522365"/>
    </source>
</evidence>
<evidence type="ECO:0000313" key="1">
    <source>
        <dbReference type="EMBL" id="MBA2852672.1"/>
    </source>
</evidence>
<accession>A0A7J9NY98</accession>
<proteinExistence type="predicted"/>
<comment type="caution">
    <text evidence="1">The sequence shown here is derived from an EMBL/GenBank/DDBJ whole genome shotgun (WGS) entry which is preliminary data.</text>
</comment>
<sequence>MNFDFISKTIDEINSNVAWAIGAIVLVGYCIKIQVIPAITANDIISLILQAL</sequence>
<protein>
    <submittedName>
        <fullName evidence="1">Uncharacterized protein</fullName>
    </submittedName>
</protein>
<gene>
    <name evidence="1" type="ORF">HNP89_000609</name>
</gene>
<dbReference type="EMBL" id="JACDUK010000001">
    <property type="protein sequence ID" value="MBA2852672.1"/>
    <property type="molecule type" value="Genomic_DNA"/>
</dbReference>